<dbReference type="AlphaFoldDB" id="A0A517P3B3"/>
<proteinExistence type="predicted"/>
<keyword evidence="2" id="KW-1185">Reference proteome</keyword>
<name>A0A517P3B3_9BACT</name>
<reference evidence="1 2" key="1">
    <citation type="submission" date="2019-02" db="EMBL/GenBank/DDBJ databases">
        <title>Deep-cultivation of Planctomycetes and their phenomic and genomic characterization uncovers novel biology.</title>
        <authorList>
            <person name="Wiegand S."/>
            <person name="Jogler M."/>
            <person name="Boedeker C."/>
            <person name="Pinto D."/>
            <person name="Vollmers J."/>
            <person name="Rivas-Marin E."/>
            <person name="Kohn T."/>
            <person name="Peeters S.H."/>
            <person name="Heuer A."/>
            <person name="Rast P."/>
            <person name="Oberbeckmann S."/>
            <person name="Bunk B."/>
            <person name="Jeske O."/>
            <person name="Meyerdierks A."/>
            <person name="Storesund J.E."/>
            <person name="Kallscheuer N."/>
            <person name="Luecker S."/>
            <person name="Lage O.M."/>
            <person name="Pohl T."/>
            <person name="Merkel B.J."/>
            <person name="Hornburger P."/>
            <person name="Mueller R.-W."/>
            <person name="Bruemmer F."/>
            <person name="Labrenz M."/>
            <person name="Spormann A.M."/>
            <person name="Op den Camp H."/>
            <person name="Overmann J."/>
            <person name="Amann R."/>
            <person name="Jetten M.S.M."/>
            <person name="Mascher T."/>
            <person name="Medema M.H."/>
            <person name="Devos D.P."/>
            <person name="Kaster A.-K."/>
            <person name="Ovreas L."/>
            <person name="Rohde M."/>
            <person name="Galperin M.Y."/>
            <person name="Jogler C."/>
        </authorList>
    </citation>
    <scope>NUCLEOTIDE SEQUENCE [LARGE SCALE GENOMIC DNA]</scope>
    <source>
        <strain evidence="1 2">K23_9</strain>
    </source>
</reference>
<sequence>MDAPRLNLFSQNIEPAQHDGVRRESVQPIAERRERELDRIAGLSKPKTMKIPLKVMVPLLMRAAKHNHTWLEDFADDTAEIDADLHQLLMAFQDLPHTRAA</sequence>
<evidence type="ECO:0000313" key="1">
    <source>
        <dbReference type="EMBL" id="QDT13857.1"/>
    </source>
</evidence>
<organism evidence="1 2">
    <name type="scientific">Stieleria marina</name>
    <dbReference type="NCBI Taxonomy" id="1930275"/>
    <lineage>
        <taxon>Bacteria</taxon>
        <taxon>Pseudomonadati</taxon>
        <taxon>Planctomycetota</taxon>
        <taxon>Planctomycetia</taxon>
        <taxon>Pirellulales</taxon>
        <taxon>Pirellulaceae</taxon>
        <taxon>Stieleria</taxon>
    </lineage>
</organism>
<dbReference type="EMBL" id="CP036526">
    <property type="protein sequence ID" value="QDT13857.1"/>
    <property type="molecule type" value="Genomic_DNA"/>
</dbReference>
<evidence type="ECO:0000313" key="2">
    <source>
        <dbReference type="Proteomes" id="UP000319817"/>
    </source>
</evidence>
<dbReference type="RefSeq" id="WP_419189474.1">
    <property type="nucleotide sequence ID" value="NZ_CP036526.1"/>
</dbReference>
<dbReference type="Proteomes" id="UP000319817">
    <property type="component" value="Chromosome"/>
</dbReference>
<protein>
    <submittedName>
        <fullName evidence="1">Uncharacterized protein</fullName>
    </submittedName>
</protein>
<gene>
    <name evidence="1" type="ORF">K239x_58770</name>
</gene>
<accession>A0A517P3B3</accession>